<dbReference type="InterPro" id="IPR007848">
    <property type="entry name" value="Small_mtfrase_dom"/>
</dbReference>
<gene>
    <name evidence="2" type="ORF">PC41400_01465</name>
</gene>
<keyword evidence="2" id="KW-0489">Methyltransferase</keyword>
<dbReference type="RefSeq" id="WP_042231681.1">
    <property type="nucleotide sequence ID" value="NZ_JAMDMJ010000018.1"/>
</dbReference>
<name>A0A410WQ12_9BACL</name>
<dbReference type="Gene3D" id="3.40.50.150">
    <property type="entry name" value="Vaccinia Virus protein VP39"/>
    <property type="match status" value="1"/>
</dbReference>
<dbReference type="SUPFAM" id="SSF53335">
    <property type="entry name" value="S-adenosyl-L-methionine-dependent methyltransferases"/>
    <property type="match status" value="1"/>
</dbReference>
<dbReference type="EMBL" id="CP026520">
    <property type="protein sequence ID" value="QAV16433.1"/>
    <property type="molecule type" value="Genomic_DNA"/>
</dbReference>
<dbReference type="KEGG" id="pchi:PC41400_01465"/>
<reference evidence="2 3" key="1">
    <citation type="submission" date="2018-01" db="EMBL/GenBank/DDBJ databases">
        <title>The whole genome sequencing and assembly of Paenibacillus chitinolyticus KCCM 41400 strain.</title>
        <authorList>
            <person name="Kim J.-Y."/>
            <person name="Park M.-K."/>
            <person name="Lee Y.-J."/>
            <person name="Yi H."/>
            <person name="Bahn Y.-S."/>
            <person name="Kim J.F."/>
            <person name="Lee D.-W."/>
        </authorList>
    </citation>
    <scope>NUCLEOTIDE SEQUENCE [LARGE SCALE GENOMIC DNA]</scope>
    <source>
        <strain evidence="2 3">KCCM 41400</strain>
    </source>
</reference>
<dbReference type="AlphaFoldDB" id="A0A410WQ12"/>
<dbReference type="CDD" id="cd02440">
    <property type="entry name" value="AdoMet_MTases"/>
    <property type="match status" value="1"/>
</dbReference>
<evidence type="ECO:0000259" key="1">
    <source>
        <dbReference type="Pfam" id="PF05175"/>
    </source>
</evidence>
<dbReference type="Pfam" id="PF05175">
    <property type="entry name" value="MTS"/>
    <property type="match status" value="1"/>
</dbReference>
<keyword evidence="2" id="KW-0808">Transferase</keyword>
<proteinExistence type="predicted"/>
<feature type="domain" description="Methyltransferase small" evidence="1">
    <location>
        <begin position="39"/>
        <end position="174"/>
    </location>
</feature>
<dbReference type="GO" id="GO:0032259">
    <property type="term" value="P:methylation"/>
    <property type="evidence" value="ECO:0007669"/>
    <property type="project" value="UniProtKB-KW"/>
</dbReference>
<organism evidence="2 3">
    <name type="scientific">Paenibacillus chitinolyticus</name>
    <dbReference type="NCBI Taxonomy" id="79263"/>
    <lineage>
        <taxon>Bacteria</taxon>
        <taxon>Bacillati</taxon>
        <taxon>Bacillota</taxon>
        <taxon>Bacilli</taxon>
        <taxon>Bacillales</taxon>
        <taxon>Paenibacillaceae</taxon>
        <taxon>Paenibacillus</taxon>
    </lineage>
</organism>
<evidence type="ECO:0000313" key="2">
    <source>
        <dbReference type="EMBL" id="QAV16433.1"/>
    </source>
</evidence>
<protein>
    <submittedName>
        <fullName evidence="2">Methyltransferase domain-containing protein</fullName>
    </submittedName>
</protein>
<dbReference type="OrthoDB" id="9805585at2"/>
<accession>A0A410WQ12</accession>
<dbReference type="GO" id="GO:0008168">
    <property type="term" value="F:methyltransferase activity"/>
    <property type="evidence" value="ECO:0007669"/>
    <property type="project" value="UniProtKB-KW"/>
</dbReference>
<evidence type="ECO:0000313" key="3">
    <source>
        <dbReference type="Proteomes" id="UP000288943"/>
    </source>
</evidence>
<dbReference type="Proteomes" id="UP000288943">
    <property type="component" value="Chromosome"/>
</dbReference>
<dbReference type="InterPro" id="IPR029063">
    <property type="entry name" value="SAM-dependent_MTases_sf"/>
</dbReference>
<sequence length="191" mass="22012">MLANTFTKTKITDRWRFLKKFIQNPHDVGSIVPSSNRLTQKMLEPIPWNHVHTLVELGAGTGVFTQMIYDLVRPDCQVAVFEKEEEMRELLKREFCGFHMFSNALELKDSLSSIGADRVDCIVSGLPFANFSQAEREKIIRQVRETLREDGLFITFQYSLQMKTMLEAAFDEVSISLVPWNIPPAFVYTCK</sequence>